<accession>A0A8S9ZTV2</accession>
<evidence type="ECO:0000313" key="2">
    <source>
        <dbReference type="EMBL" id="KAF7636696.1"/>
    </source>
</evidence>
<dbReference type="AlphaFoldDB" id="A0A8S9ZTV2"/>
<evidence type="ECO:0000256" key="1">
    <source>
        <dbReference type="SAM" id="Phobius"/>
    </source>
</evidence>
<organism evidence="2 3">
    <name type="scientific">Meloidogyne graminicola</name>
    <dbReference type="NCBI Taxonomy" id="189291"/>
    <lineage>
        <taxon>Eukaryota</taxon>
        <taxon>Metazoa</taxon>
        <taxon>Ecdysozoa</taxon>
        <taxon>Nematoda</taxon>
        <taxon>Chromadorea</taxon>
        <taxon>Rhabditida</taxon>
        <taxon>Tylenchina</taxon>
        <taxon>Tylenchomorpha</taxon>
        <taxon>Tylenchoidea</taxon>
        <taxon>Meloidogynidae</taxon>
        <taxon>Meloidogyninae</taxon>
        <taxon>Meloidogyne</taxon>
    </lineage>
</organism>
<proteinExistence type="predicted"/>
<keyword evidence="1" id="KW-1133">Transmembrane helix</keyword>
<keyword evidence="1" id="KW-0812">Transmembrane</keyword>
<comment type="caution">
    <text evidence="2">The sequence shown here is derived from an EMBL/GenBank/DDBJ whole genome shotgun (WGS) entry which is preliminary data.</text>
</comment>
<dbReference type="EMBL" id="JABEBT010000027">
    <property type="protein sequence ID" value="KAF7636696.1"/>
    <property type="molecule type" value="Genomic_DNA"/>
</dbReference>
<protein>
    <submittedName>
        <fullName evidence="2">Uncharacterized protein</fullName>
    </submittedName>
</protein>
<gene>
    <name evidence="2" type="ORF">Mgra_00003875</name>
</gene>
<keyword evidence="3" id="KW-1185">Reference proteome</keyword>
<sequence length="122" mass="14514">MAIDYTIRSTYLNVIQVGFCSFCAIFLLILIRPLYNFSKERTALFILFSKSCANIIYQFLQIYISLYKKFPSFSSSFWSYFFISPIATILSFSIYIHIIALALNRFHAVFFIFSYQNKWKKR</sequence>
<dbReference type="Proteomes" id="UP000605970">
    <property type="component" value="Unassembled WGS sequence"/>
</dbReference>
<evidence type="ECO:0000313" key="3">
    <source>
        <dbReference type="Proteomes" id="UP000605970"/>
    </source>
</evidence>
<keyword evidence="1" id="KW-0472">Membrane</keyword>
<feature type="transmembrane region" description="Helical" evidence="1">
    <location>
        <begin position="43"/>
        <end position="60"/>
    </location>
</feature>
<name>A0A8S9ZTV2_9BILA</name>
<reference evidence="2" key="1">
    <citation type="journal article" date="2020" name="Ecol. Evol.">
        <title>Genome structure and content of the rice root-knot nematode (Meloidogyne graminicola).</title>
        <authorList>
            <person name="Phan N.T."/>
            <person name="Danchin E.G.J."/>
            <person name="Klopp C."/>
            <person name="Perfus-Barbeoch L."/>
            <person name="Kozlowski D.K."/>
            <person name="Koutsovoulos G.D."/>
            <person name="Lopez-Roques C."/>
            <person name="Bouchez O."/>
            <person name="Zahm M."/>
            <person name="Besnard G."/>
            <person name="Bellafiore S."/>
        </authorList>
    </citation>
    <scope>NUCLEOTIDE SEQUENCE</scope>
    <source>
        <strain evidence="2">VN-18</strain>
    </source>
</reference>
<feature type="transmembrane region" description="Helical" evidence="1">
    <location>
        <begin position="12"/>
        <end position="31"/>
    </location>
</feature>
<feature type="transmembrane region" description="Helical" evidence="1">
    <location>
        <begin position="80"/>
        <end position="113"/>
    </location>
</feature>